<gene>
    <name evidence="1" type="ORF">pdam_00017722</name>
</gene>
<dbReference type="Proteomes" id="UP000275408">
    <property type="component" value="Unassembled WGS sequence"/>
</dbReference>
<organism evidence="1 2">
    <name type="scientific">Pocillopora damicornis</name>
    <name type="common">Cauliflower coral</name>
    <name type="synonym">Millepora damicornis</name>
    <dbReference type="NCBI Taxonomy" id="46731"/>
    <lineage>
        <taxon>Eukaryota</taxon>
        <taxon>Metazoa</taxon>
        <taxon>Cnidaria</taxon>
        <taxon>Anthozoa</taxon>
        <taxon>Hexacorallia</taxon>
        <taxon>Scleractinia</taxon>
        <taxon>Astrocoeniina</taxon>
        <taxon>Pocilloporidae</taxon>
        <taxon>Pocillopora</taxon>
    </lineage>
</organism>
<dbReference type="EMBL" id="RCHS01001748">
    <property type="protein sequence ID" value="RMX51588.1"/>
    <property type="molecule type" value="Genomic_DNA"/>
</dbReference>
<comment type="caution">
    <text evidence="1">The sequence shown here is derived from an EMBL/GenBank/DDBJ whole genome shotgun (WGS) entry which is preliminary data.</text>
</comment>
<name>A0A3M6UDT1_POCDA</name>
<evidence type="ECO:0000313" key="2">
    <source>
        <dbReference type="Proteomes" id="UP000275408"/>
    </source>
</evidence>
<dbReference type="AlphaFoldDB" id="A0A3M6UDT1"/>
<protein>
    <submittedName>
        <fullName evidence="1">Uncharacterized protein</fullName>
    </submittedName>
</protein>
<keyword evidence="2" id="KW-1185">Reference proteome</keyword>
<proteinExistence type="predicted"/>
<sequence>MKSESQTSHRAFRGFSSSLVKQNLFKADKKLGVNKSVNLEMKISRGKATEWGLIKNQQTDLSPSNKINVTSTKDPLQIIPQAAQAPTVR</sequence>
<accession>A0A3M6UDT1</accession>
<reference evidence="1 2" key="1">
    <citation type="journal article" date="2018" name="Sci. Rep.">
        <title>Comparative analysis of the Pocillopora damicornis genome highlights role of immune system in coral evolution.</title>
        <authorList>
            <person name="Cunning R."/>
            <person name="Bay R.A."/>
            <person name="Gillette P."/>
            <person name="Baker A.C."/>
            <person name="Traylor-Knowles N."/>
        </authorList>
    </citation>
    <scope>NUCLEOTIDE SEQUENCE [LARGE SCALE GENOMIC DNA]</scope>
    <source>
        <strain evidence="1">RSMAS</strain>
        <tissue evidence="1">Whole animal</tissue>
    </source>
</reference>
<evidence type="ECO:0000313" key="1">
    <source>
        <dbReference type="EMBL" id="RMX51588.1"/>
    </source>
</evidence>